<dbReference type="Pfam" id="PF01471">
    <property type="entry name" value="PG_binding_1"/>
    <property type="match status" value="2"/>
</dbReference>
<dbReference type="SUPFAM" id="SSF51445">
    <property type="entry name" value="(Trans)glycosidases"/>
    <property type="match status" value="1"/>
</dbReference>
<proteinExistence type="predicted"/>
<dbReference type="EMBL" id="QXXA01000005">
    <property type="protein sequence ID" value="NBI06209.1"/>
    <property type="molecule type" value="Genomic_DNA"/>
</dbReference>
<sequence>MGLKNITKEGFKMDPMVLIVQQWVNNTYSGQNGFILAPENGKTGWSTMYSLTRALQIELGIATPANNFGEGTSSAYKAWGEMEMGSVPLNHQGQNIVKILQGAMYCKGYDPTGFTGTFGEGTKSAVTKLQTDAGLPIQDGKVYDYVFKAFLVMDAYVLTLGGDPRIREIQRNLNYNYFMTSGVQPADGHYQRGTNKALIYGIQTEEGIAPDLQTGSVGPTTRERLPTLMLGNRGDFVKLFQYALYFNRYDPGVFDGIYGNGVKNAVMGFQEFVALSPVDGIAGKQTWLSAITSTGDTSRRGTACDSVTMITPERATTLKAEGYEIIGRYLTNARNGVLNKKIQIGELQTIFDANLRVFPIFQTYGGDASYFNFGQGGRDAIEAYYAAESHGFKDRTTIYFAVDFDAYDNDVDNNILPHFRAIESEFYALGGKYKVGVYGPRNICIRVSQAGYATKSFVSGMSTGFSGNLGYPLPQNWAFDQIATITVGSGRGLITIDKNIASGLDAGQSSVEPINHKDGLDSTLILTYLPMIREEVPPIIKDILNFLQEFSSIREPIDSVNIVLDYDGLITRMARKLQMRKSFIQTVISWEASAENTLDAIQDQRVKNGDIDDSSTGVGQIFAWVAINARNWAINQNYLDDTIRDANNKDDINEIWHKLHVDRAFNIETCAYVLKWGAVVEKGYPSNMLNYTESQVKGTIARYNGTNESATKYGERNYTIYQAFENYNQLSR</sequence>
<dbReference type="SUPFAM" id="SSF47090">
    <property type="entry name" value="PGBD-like"/>
    <property type="match status" value="2"/>
</dbReference>
<dbReference type="OrthoDB" id="1795295at2"/>
<keyword evidence="4" id="KW-1185">Reference proteome</keyword>
<dbReference type="InterPro" id="IPR036366">
    <property type="entry name" value="PGBDSf"/>
</dbReference>
<accession>A0A845QWP9</accession>
<evidence type="ECO:0000259" key="2">
    <source>
        <dbReference type="Pfam" id="PF08924"/>
    </source>
</evidence>
<dbReference type="InterPro" id="IPR036365">
    <property type="entry name" value="PGBD-like_sf"/>
</dbReference>
<reference evidence="3 4" key="1">
    <citation type="submission" date="2018-08" db="EMBL/GenBank/DDBJ databases">
        <title>Murine metabolic-syndrome-specific gut microbial biobank.</title>
        <authorList>
            <person name="Liu C."/>
        </authorList>
    </citation>
    <scope>NUCLEOTIDE SEQUENCE [LARGE SCALE GENOMIC DNA]</scope>
    <source>
        <strain evidence="3 4">583</strain>
    </source>
</reference>
<protein>
    <submittedName>
        <fullName evidence="3">DUF1906 domain-containing protein</fullName>
    </submittedName>
</protein>
<feature type="domain" description="Peptidoglycan binding-like" evidence="1">
    <location>
        <begin position="95"/>
        <end position="142"/>
    </location>
</feature>
<dbReference type="InterPro" id="IPR002477">
    <property type="entry name" value="Peptidoglycan-bd-like"/>
</dbReference>
<dbReference type="AlphaFoldDB" id="A0A845QWP9"/>
<dbReference type="Gene3D" id="1.10.101.10">
    <property type="entry name" value="PGBD-like superfamily/PGBD"/>
    <property type="match status" value="3"/>
</dbReference>
<feature type="domain" description="Peptidoglycan binding-like" evidence="1">
    <location>
        <begin position="233"/>
        <end position="287"/>
    </location>
</feature>
<organism evidence="3 4">
    <name type="scientific">Senegalia massiliensis</name>
    <dbReference type="NCBI Taxonomy" id="1720316"/>
    <lineage>
        <taxon>Bacteria</taxon>
        <taxon>Bacillati</taxon>
        <taxon>Bacillota</taxon>
        <taxon>Clostridia</taxon>
        <taxon>Eubacteriales</taxon>
        <taxon>Clostridiaceae</taxon>
        <taxon>Senegalia</taxon>
    </lineage>
</organism>
<name>A0A845QWP9_9CLOT</name>
<comment type="caution">
    <text evidence="3">The sequence shown here is derived from an EMBL/GenBank/DDBJ whole genome shotgun (WGS) entry which is preliminary data.</text>
</comment>
<feature type="domain" description="Rv2525c-like glycoside hydrolase-like" evidence="2">
    <location>
        <begin position="317"/>
        <end position="500"/>
    </location>
</feature>
<evidence type="ECO:0000313" key="4">
    <source>
        <dbReference type="Proteomes" id="UP000467132"/>
    </source>
</evidence>
<dbReference type="Pfam" id="PF08924">
    <property type="entry name" value="Rv2525c_GlyHyd-like"/>
    <property type="match status" value="1"/>
</dbReference>
<evidence type="ECO:0000259" key="1">
    <source>
        <dbReference type="Pfam" id="PF01471"/>
    </source>
</evidence>
<dbReference type="CDD" id="cd06418">
    <property type="entry name" value="GH25_BacA-like"/>
    <property type="match status" value="1"/>
</dbReference>
<dbReference type="Proteomes" id="UP000467132">
    <property type="component" value="Unassembled WGS sequence"/>
</dbReference>
<gene>
    <name evidence="3" type="ORF">D3Z33_04955</name>
</gene>
<dbReference type="Gene3D" id="3.20.20.80">
    <property type="entry name" value="Glycosidases"/>
    <property type="match status" value="1"/>
</dbReference>
<evidence type="ECO:0000313" key="3">
    <source>
        <dbReference type="EMBL" id="NBI06209.1"/>
    </source>
</evidence>
<dbReference type="InterPro" id="IPR017853">
    <property type="entry name" value="GH"/>
</dbReference>
<dbReference type="InterPro" id="IPR015020">
    <property type="entry name" value="Rv2525c-like_Glyco_Hydro-like"/>
</dbReference>